<dbReference type="Gene3D" id="4.10.375.10">
    <property type="entry name" value="Lipoxygenase-1, Domain 2"/>
    <property type="match status" value="1"/>
</dbReference>
<dbReference type="GO" id="GO:0046872">
    <property type="term" value="F:metal ion binding"/>
    <property type="evidence" value="ECO:0007669"/>
    <property type="project" value="UniProtKB-KW"/>
</dbReference>
<evidence type="ECO:0000256" key="1">
    <source>
        <dbReference type="ARBA" id="ARBA00022723"/>
    </source>
</evidence>
<comment type="caution">
    <text evidence="5">The sequence shown here is derived from an EMBL/GenBank/DDBJ whole genome shotgun (WGS) entry which is preliminary data.</text>
</comment>
<dbReference type="EMBL" id="PGOL01035174">
    <property type="protein sequence ID" value="PKI26201.1"/>
    <property type="molecule type" value="Genomic_DNA"/>
</dbReference>
<evidence type="ECO:0000313" key="6">
    <source>
        <dbReference type="Proteomes" id="UP000233551"/>
    </source>
</evidence>
<reference evidence="5 6" key="1">
    <citation type="submission" date="2017-11" db="EMBL/GenBank/DDBJ databases">
        <title>De-novo sequencing of pomegranate (Punica granatum L.) genome.</title>
        <authorList>
            <person name="Akparov Z."/>
            <person name="Amiraslanov A."/>
            <person name="Hajiyeva S."/>
            <person name="Abbasov M."/>
            <person name="Kaur K."/>
            <person name="Hamwieh A."/>
            <person name="Solovyev V."/>
            <person name="Salamov A."/>
            <person name="Braich B."/>
            <person name="Kosarev P."/>
            <person name="Mahmoud A."/>
            <person name="Hajiyev E."/>
            <person name="Babayeva S."/>
            <person name="Izzatullayeva V."/>
            <person name="Mammadov A."/>
            <person name="Mammadov A."/>
            <person name="Sharifova S."/>
            <person name="Ojaghi J."/>
            <person name="Eynullazada K."/>
            <person name="Bayramov B."/>
            <person name="Abdulazimova A."/>
            <person name="Shahmuradov I."/>
        </authorList>
    </citation>
    <scope>NUCLEOTIDE SEQUENCE [LARGE SCALE GENOMIC DNA]</scope>
    <source>
        <strain evidence="6">cv. AG2017</strain>
        <tissue evidence="5">Leaf</tissue>
    </source>
</reference>
<keyword evidence="2" id="KW-0223">Dioxygenase</keyword>
<dbReference type="Proteomes" id="UP000233551">
    <property type="component" value="Unassembled WGS sequence"/>
</dbReference>
<dbReference type="GO" id="GO:0016702">
    <property type="term" value="F:oxidoreductase activity, acting on single donors with incorporation of molecular oxygen, incorporation of two atoms of oxygen"/>
    <property type="evidence" value="ECO:0007669"/>
    <property type="project" value="InterPro"/>
</dbReference>
<evidence type="ECO:0000259" key="4">
    <source>
        <dbReference type="PROSITE" id="PS51393"/>
    </source>
</evidence>
<proteinExistence type="predicted"/>
<dbReference type="STRING" id="22663.A0A2I0HFN6"/>
<protein>
    <recommendedName>
        <fullName evidence="4">Lipoxygenase domain-containing protein</fullName>
    </recommendedName>
</protein>
<feature type="non-terminal residue" evidence="5">
    <location>
        <position position="60"/>
    </location>
</feature>
<sequence length="60" mass="6918">LYLPSDTPDGLKRLREEELKVLRGNGQGERKTYERIYDYDVYNDVGDPDSSSDKKRPVLG</sequence>
<evidence type="ECO:0000313" key="5">
    <source>
        <dbReference type="EMBL" id="PKI26201.1"/>
    </source>
</evidence>
<keyword evidence="6" id="KW-1185">Reference proteome</keyword>
<keyword evidence="3" id="KW-0560">Oxidoreductase</keyword>
<accession>A0A2I0HFN6</accession>
<dbReference type="SUPFAM" id="SSF48484">
    <property type="entry name" value="Lipoxigenase"/>
    <property type="match status" value="1"/>
</dbReference>
<dbReference type="GO" id="GO:0034440">
    <property type="term" value="P:lipid oxidation"/>
    <property type="evidence" value="ECO:0007669"/>
    <property type="project" value="InterPro"/>
</dbReference>
<dbReference type="Pfam" id="PF00305">
    <property type="entry name" value="Lipoxygenase"/>
    <property type="match status" value="1"/>
</dbReference>
<dbReference type="InterPro" id="IPR000907">
    <property type="entry name" value="LipOase"/>
</dbReference>
<feature type="domain" description="Lipoxygenase" evidence="4">
    <location>
        <begin position="1"/>
        <end position="60"/>
    </location>
</feature>
<keyword evidence="1" id="KW-0479">Metal-binding</keyword>
<gene>
    <name evidence="5" type="ORF">CRG98_049110</name>
</gene>
<evidence type="ECO:0000256" key="2">
    <source>
        <dbReference type="ARBA" id="ARBA00022964"/>
    </source>
</evidence>
<organism evidence="5 6">
    <name type="scientific">Punica granatum</name>
    <name type="common">Pomegranate</name>
    <dbReference type="NCBI Taxonomy" id="22663"/>
    <lineage>
        <taxon>Eukaryota</taxon>
        <taxon>Viridiplantae</taxon>
        <taxon>Streptophyta</taxon>
        <taxon>Embryophyta</taxon>
        <taxon>Tracheophyta</taxon>
        <taxon>Spermatophyta</taxon>
        <taxon>Magnoliopsida</taxon>
        <taxon>eudicotyledons</taxon>
        <taxon>Gunneridae</taxon>
        <taxon>Pentapetalae</taxon>
        <taxon>rosids</taxon>
        <taxon>malvids</taxon>
        <taxon>Myrtales</taxon>
        <taxon>Lythraceae</taxon>
        <taxon>Punica</taxon>
    </lineage>
</organism>
<feature type="non-terminal residue" evidence="5">
    <location>
        <position position="1"/>
    </location>
</feature>
<dbReference type="InterPro" id="IPR013819">
    <property type="entry name" value="LipOase_C"/>
</dbReference>
<name>A0A2I0HFN6_PUNGR</name>
<dbReference type="InterPro" id="IPR036226">
    <property type="entry name" value="LipOase_C_sf"/>
</dbReference>
<evidence type="ECO:0000256" key="3">
    <source>
        <dbReference type="ARBA" id="ARBA00023002"/>
    </source>
</evidence>
<dbReference type="PANTHER" id="PTHR11771">
    <property type="entry name" value="LIPOXYGENASE"/>
    <property type="match status" value="1"/>
</dbReference>
<dbReference type="PROSITE" id="PS51393">
    <property type="entry name" value="LIPOXYGENASE_3"/>
    <property type="match status" value="1"/>
</dbReference>
<dbReference type="AlphaFoldDB" id="A0A2I0HFN6"/>